<protein>
    <recommendedName>
        <fullName evidence="6">Major facilitator superfamily (MFS) profile domain-containing protein</fullName>
    </recommendedName>
</protein>
<dbReference type="AlphaFoldDB" id="A0ABD2Q3F8"/>
<dbReference type="EMBL" id="JBJKFK010001228">
    <property type="protein sequence ID" value="KAL3313677.1"/>
    <property type="molecule type" value="Genomic_DNA"/>
</dbReference>
<feature type="transmembrane region" description="Helical" evidence="5">
    <location>
        <begin position="12"/>
        <end position="30"/>
    </location>
</feature>
<feature type="transmembrane region" description="Helical" evidence="5">
    <location>
        <begin position="300"/>
        <end position="324"/>
    </location>
</feature>
<dbReference type="Pfam" id="PF00083">
    <property type="entry name" value="Sugar_tr"/>
    <property type="match status" value="1"/>
</dbReference>
<dbReference type="InterPro" id="IPR005828">
    <property type="entry name" value="MFS_sugar_transport-like"/>
</dbReference>
<feature type="domain" description="Major facilitator superfamily (MFS) profile" evidence="6">
    <location>
        <begin position="1"/>
        <end position="388"/>
    </location>
</feature>
<keyword evidence="8" id="KW-1185">Reference proteome</keyword>
<organism evidence="7 8">
    <name type="scientific">Cichlidogyrus casuarinus</name>
    <dbReference type="NCBI Taxonomy" id="1844966"/>
    <lineage>
        <taxon>Eukaryota</taxon>
        <taxon>Metazoa</taxon>
        <taxon>Spiralia</taxon>
        <taxon>Lophotrochozoa</taxon>
        <taxon>Platyhelminthes</taxon>
        <taxon>Monogenea</taxon>
        <taxon>Monopisthocotylea</taxon>
        <taxon>Dactylogyridea</taxon>
        <taxon>Ancyrocephalidae</taxon>
        <taxon>Cichlidogyrus</taxon>
    </lineage>
</organism>
<sequence length="405" mass="45045">MLGDSIGRKKAGLIVSFAETCFGILAAFSTNFATYAVFRGIVGGAGIARVSIFSLLSIETTTCEHRSVFMSMWGLIQNCLARCFTSLLAYFLTNWRWLHAVQESFSLLFLLHICLLPESPRWLISKGRSEEALAVLRHGAAINRRFFGSPRTKLDVQEQIYLSIGTRLANEEKKRVVERTNRKFSLQEIVFSAKKVMLYILSPYKTRKVAKISFLSTGIFTGQVLIYYGLLYYTRFTRMSVYLVVMIGGLMSSVATVILVLAYRLFKSRKRPLMACYATTGVLVLISGIYTMVVQPDTDLVIIICGSLATIAMQTTLNMVYVFVHELFPTDIRSVAFGNAGALGRAGGAFCIFINQLDDSYHGIPLVVYGGVVVLLLIMLCLIDDTTGENLAESSTVIHKKEQNI</sequence>
<evidence type="ECO:0000256" key="3">
    <source>
        <dbReference type="ARBA" id="ARBA00022989"/>
    </source>
</evidence>
<feature type="transmembrane region" description="Helical" evidence="5">
    <location>
        <begin position="212"/>
        <end position="233"/>
    </location>
</feature>
<dbReference type="Proteomes" id="UP001626550">
    <property type="component" value="Unassembled WGS sequence"/>
</dbReference>
<feature type="transmembrane region" description="Helical" evidence="5">
    <location>
        <begin position="239"/>
        <end position="263"/>
    </location>
</feature>
<evidence type="ECO:0000313" key="7">
    <source>
        <dbReference type="EMBL" id="KAL3313677.1"/>
    </source>
</evidence>
<reference evidence="7 8" key="1">
    <citation type="submission" date="2024-11" db="EMBL/GenBank/DDBJ databases">
        <title>Adaptive evolution of stress response genes in parasites aligns with host niche diversity.</title>
        <authorList>
            <person name="Hahn C."/>
            <person name="Resl P."/>
        </authorList>
    </citation>
    <scope>NUCLEOTIDE SEQUENCE [LARGE SCALE GENOMIC DNA]</scope>
    <source>
        <strain evidence="7">EGGRZ-B1_66</strain>
        <tissue evidence="7">Body</tissue>
    </source>
</reference>
<comment type="subcellular location">
    <subcellularLocation>
        <location evidence="1">Membrane</location>
        <topology evidence="1">Multi-pass membrane protein</topology>
    </subcellularLocation>
</comment>
<dbReference type="InterPro" id="IPR036259">
    <property type="entry name" value="MFS_trans_sf"/>
</dbReference>
<feature type="transmembrane region" description="Helical" evidence="5">
    <location>
        <begin position="336"/>
        <end position="357"/>
    </location>
</feature>
<keyword evidence="2 5" id="KW-0812">Transmembrane</keyword>
<feature type="transmembrane region" description="Helical" evidence="5">
    <location>
        <begin position="36"/>
        <end position="56"/>
    </location>
</feature>
<gene>
    <name evidence="7" type="ORF">Ciccas_007722</name>
</gene>
<keyword evidence="3 5" id="KW-1133">Transmembrane helix</keyword>
<evidence type="ECO:0000256" key="2">
    <source>
        <dbReference type="ARBA" id="ARBA00022692"/>
    </source>
</evidence>
<accession>A0ABD2Q3F8</accession>
<keyword evidence="4 5" id="KW-0472">Membrane</keyword>
<dbReference type="Gene3D" id="1.20.1250.20">
    <property type="entry name" value="MFS general substrate transporter like domains"/>
    <property type="match status" value="1"/>
</dbReference>
<comment type="caution">
    <text evidence="7">The sequence shown here is derived from an EMBL/GenBank/DDBJ whole genome shotgun (WGS) entry which is preliminary data.</text>
</comment>
<name>A0ABD2Q3F8_9PLAT</name>
<evidence type="ECO:0000256" key="5">
    <source>
        <dbReference type="SAM" id="Phobius"/>
    </source>
</evidence>
<dbReference type="SUPFAM" id="SSF103473">
    <property type="entry name" value="MFS general substrate transporter"/>
    <property type="match status" value="1"/>
</dbReference>
<feature type="transmembrane region" description="Helical" evidence="5">
    <location>
        <begin position="363"/>
        <end position="383"/>
    </location>
</feature>
<proteinExistence type="predicted"/>
<evidence type="ECO:0000256" key="1">
    <source>
        <dbReference type="ARBA" id="ARBA00004141"/>
    </source>
</evidence>
<feature type="transmembrane region" description="Helical" evidence="5">
    <location>
        <begin position="275"/>
        <end position="294"/>
    </location>
</feature>
<evidence type="ECO:0000313" key="8">
    <source>
        <dbReference type="Proteomes" id="UP001626550"/>
    </source>
</evidence>
<evidence type="ECO:0000256" key="4">
    <source>
        <dbReference type="ARBA" id="ARBA00023136"/>
    </source>
</evidence>
<dbReference type="InterPro" id="IPR020846">
    <property type="entry name" value="MFS_dom"/>
</dbReference>
<dbReference type="PANTHER" id="PTHR24064">
    <property type="entry name" value="SOLUTE CARRIER FAMILY 22 MEMBER"/>
    <property type="match status" value="1"/>
</dbReference>
<dbReference type="PROSITE" id="PS50850">
    <property type="entry name" value="MFS"/>
    <property type="match status" value="1"/>
</dbReference>
<evidence type="ECO:0000259" key="6">
    <source>
        <dbReference type="PROSITE" id="PS50850"/>
    </source>
</evidence>
<dbReference type="GO" id="GO:0016020">
    <property type="term" value="C:membrane"/>
    <property type="evidence" value="ECO:0007669"/>
    <property type="project" value="UniProtKB-SubCell"/>
</dbReference>